<feature type="transmembrane region" description="Helical" evidence="1">
    <location>
        <begin position="69"/>
        <end position="93"/>
    </location>
</feature>
<dbReference type="PIRSF" id="PIRSF033239">
    <property type="entry name" value="ExoD"/>
    <property type="match status" value="1"/>
</dbReference>
<evidence type="ECO:0000313" key="2">
    <source>
        <dbReference type="EMBL" id="WWT33462.1"/>
    </source>
</evidence>
<evidence type="ECO:0000313" key="3">
    <source>
        <dbReference type="Proteomes" id="UP001369958"/>
    </source>
</evidence>
<feature type="transmembrane region" description="Helical" evidence="1">
    <location>
        <begin position="125"/>
        <end position="146"/>
    </location>
</feature>
<feature type="transmembrane region" description="Helical" evidence="1">
    <location>
        <begin position="152"/>
        <end position="171"/>
    </location>
</feature>
<keyword evidence="1" id="KW-0812">Transmembrane</keyword>
<feature type="transmembrane region" description="Helical" evidence="1">
    <location>
        <begin position="33"/>
        <end position="57"/>
    </location>
</feature>
<reference evidence="2 3" key="1">
    <citation type="submission" date="2024-02" db="EMBL/GenBank/DDBJ databases">
        <title>Complete genome sequence of Pelagibacterium nitratireducens ZH15.</title>
        <authorList>
            <person name="Zhao L.H."/>
        </authorList>
    </citation>
    <scope>NUCLEOTIDE SEQUENCE [LARGE SCALE GENOMIC DNA]</scope>
    <source>
        <strain evidence="2 3">ZH15</strain>
    </source>
</reference>
<dbReference type="RefSeq" id="WP_338609013.1">
    <property type="nucleotide sequence ID" value="NZ_CP146275.1"/>
</dbReference>
<dbReference type="PANTHER" id="PTHR41795">
    <property type="entry name" value="EXOPOLYSACCHARIDE SYNTHESIS PROTEIN"/>
    <property type="match status" value="1"/>
</dbReference>
<keyword evidence="1" id="KW-1133">Transmembrane helix</keyword>
<dbReference type="PANTHER" id="PTHR41795:SF1">
    <property type="entry name" value="EXOPOLYSACCHARIDE SYNTHESIS PROTEIN"/>
    <property type="match status" value="1"/>
</dbReference>
<name>A0ABZ2I0V4_9HYPH</name>
<dbReference type="Proteomes" id="UP001369958">
    <property type="component" value="Chromosome"/>
</dbReference>
<dbReference type="InterPro" id="IPR010331">
    <property type="entry name" value="ExoD"/>
</dbReference>
<keyword evidence="3" id="KW-1185">Reference proteome</keyword>
<proteinExistence type="predicted"/>
<sequence length="211" mass="22190">MTSTEAEPTPVEVQIGGLLEALHASQQKPDPRFTVASLIAALGVHSHIVVILVFSVLNMVPGPPGYGGTIAFAIIGFSIAMLIGAPLTLPGWIRRRKLPAKALMRVTKLFARMAAAMARVSRPRYLLVSAPVFQPVLALFIIAVSLPMMLPIPFINAIPNAGICVLCLGWINRDAVVIIAGIVLALVGLTIAGAAIWGVWHLANAAVGAVQ</sequence>
<dbReference type="EMBL" id="CP146275">
    <property type="protein sequence ID" value="WWT33462.1"/>
    <property type="molecule type" value="Genomic_DNA"/>
</dbReference>
<gene>
    <name evidence="2" type="ORF">V6617_03055</name>
</gene>
<organism evidence="2 3">
    <name type="scientific">Pelagibacterium nitratireducens</name>
    <dbReference type="NCBI Taxonomy" id="1046114"/>
    <lineage>
        <taxon>Bacteria</taxon>
        <taxon>Pseudomonadati</taxon>
        <taxon>Pseudomonadota</taxon>
        <taxon>Alphaproteobacteria</taxon>
        <taxon>Hyphomicrobiales</taxon>
        <taxon>Devosiaceae</taxon>
        <taxon>Pelagibacterium</taxon>
    </lineage>
</organism>
<keyword evidence="1" id="KW-0472">Membrane</keyword>
<feature type="transmembrane region" description="Helical" evidence="1">
    <location>
        <begin position="178"/>
        <end position="200"/>
    </location>
</feature>
<accession>A0ABZ2I0V4</accession>
<protein>
    <submittedName>
        <fullName evidence="2">Exopolysaccharide biosynthesis protein</fullName>
    </submittedName>
</protein>
<dbReference type="Pfam" id="PF06055">
    <property type="entry name" value="ExoD"/>
    <property type="match status" value="1"/>
</dbReference>
<evidence type="ECO:0000256" key="1">
    <source>
        <dbReference type="SAM" id="Phobius"/>
    </source>
</evidence>